<accession>A0A9Q8SHL7</accession>
<dbReference type="RefSeq" id="XP_049138278.1">
    <property type="nucleotide sequence ID" value="XM_049297054.1"/>
</dbReference>
<protein>
    <submittedName>
        <fullName evidence="1">Uncharacterized protein</fullName>
    </submittedName>
</protein>
<name>A0A9Q8SHL7_9PEZI</name>
<gene>
    <name evidence="1" type="ORF">CLUP02_18151</name>
</gene>
<reference evidence="1" key="1">
    <citation type="journal article" date="2021" name="Mol. Plant Microbe Interact.">
        <title>Complete Genome Sequence of the Plant-Pathogenic Fungus Colletotrichum lupini.</title>
        <authorList>
            <person name="Baroncelli R."/>
            <person name="Pensec F."/>
            <person name="Da Lio D."/>
            <person name="Boufleur T."/>
            <person name="Vicente I."/>
            <person name="Sarrocco S."/>
            <person name="Picot A."/>
            <person name="Baraldi E."/>
            <person name="Sukno S."/>
            <person name="Thon M."/>
            <person name="Le Floch G."/>
        </authorList>
    </citation>
    <scope>NUCLEOTIDE SEQUENCE</scope>
    <source>
        <strain evidence="1">IMI 504893</strain>
    </source>
</reference>
<dbReference type="AlphaFoldDB" id="A0A9Q8SHL7"/>
<sequence>MPVRSVASMHMCISRGCTWSVYGRMGMRDGNSMNVASFRAASVASAPFSPSG</sequence>
<organism evidence="1 2">
    <name type="scientific">Colletotrichum lupini</name>
    <dbReference type="NCBI Taxonomy" id="145971"/>
    <lineage>
        <taxon>Eukaryota</taxon>
        <taxon>Fungi</taxon>
        <taxon>Dikarya</taxon>
        <taxon>Ascomycota</taxon>
        <taxon>Pezizomycotina</taxon>
        <taxon>Sordariomycetes</taxon>
        <taxon>Hypocreomycetidae</taxon>
        <taxon>Glomerellales</taxon>
        <taxon>Glomerellaceae</taxon>
        <taxon>Colletotrichum</taxon>
        <taxon>Colletotrichum acutatum species complex</taxon>
    </lineage>
</organism>
<evidence type="ECO:0000313" key="1">
    <source>
        <dbReference type="EMBL" id="UQC76637.1"/>
    </source>
</evidence>
<dbReference type="Proteomes" id="UP000830671">
    <property type="component" value="Chromosome 10"/>
</dbReference>
<proteinExistence type="predicted"/>
<dbReference type="GeneID" id="73352064"/>
<dbReference type="KEGG" id="clup:CLUP02_18151"/>
<evidence type="ECO:0000313" key="2">
    <source>
        <dbReference type="Proteomes" id="UP000830671"/>
    </source>
</evidence>
<keyword evidence="2" id="KW-1185">Reference proteome</keyword>
<dbReference type="EMBL" id="CP019472">
    <property type="protein sequence ID" value="UQC76637.1"/>
    <property type="molecule type" value="Genomic_DNA"/>
</dbReference>